<dbReference type="InterPro" id="IPR020829">
    <property type="entry name" value="GlycerAld_3-P_DH_cat"/>
</dbReference>
<dbReference type="GO" id="GO:0005829">
    <property type="term" value="C:cytosol"/>
    <property type="evidence" value="ECO:0007669"/>
    <property type="project" value="TreeGrafter"/>
</dbReference>
<evidence type="ECO:0000256" key="10">
    <source>
        <dbReference type="PIRSR" id="PIRSR000149-3"/>
    </source>
</evidence>
<reference evidence="15" key="1">
    <citation type="journal article" date="2018" name="Toxicon">
        <title>Venom-gland transcriptomics and venom proteomics of the giant Florida blue centipede, Scolopendra viridis.</title>
        <authorList>
            <person name="Ward M.J."/>
            <person name="Rokyta D.R."/>
        </authorList>
    </citation>
    <scope>NUCLEOTIDE SEQUENCE</scope>
    <source>
        <tissue evidence="15">Venom gland</tissue>
    </source>
</reference>
<dbReference type="Gene3D" id="3.30.360.10">
    <property type="entry name" value="Dihydrodipicolinate Reductase, domain 2"/>
    <property type="match status" value="1"/>
</dbReference>
<proteinExistence type="inferred from homology"/>
<evidence type="ECO:0000256" key="5">
    <source>
        <dbReference type="ARBA" id="ARBA00023027"/>
    </source>
</evidence>
<dbReference type="CDD" id="cd18126">
    <property type="entry name" value="GAPDH_I_C"/>
    <property type="match status" value="1"/>
</dbReference>
<dbReference type="GO" id="GO:0004365">
    <property type="term" value="F:glyceraldehyde-3-phosphate dehydrogenase (NAD+) (phosphorylating) activity"/>
    <property type="evidence" value="ECO:0007669"/>
    <property type="project" value="UniProtKB-UniRule"/>
</dbReference>
<keyword evidence="6 13" id="KW-0324">Glycolysis</keyword>
<dbReference type="InterPro" id="IPR036291">
    <property type="entry name" value="NAD(P)-bd_dom_sf"/>
</dbReference>
<accession>A0A4D5R9Q5</accession>
<evidence type="ECO:0000256" key="6">
    <source>
        <dbReference type="ARBA" id="ARBA00023152"/>
    </source>
</evidence>
<feature type="binding site" evidence="9">
    <location>
        <position position="231"/>
    </location>
    <ligand>
        <name>D-glyceraldehyde 3-phosphate</name>
        <dbReference type="ChEBI" id="CHEBI:59776"/>
    </ligand>
</feature>
<dbReference type="UniPathway" id="UPA00109">
    <property type="reaction ID" value="UER00184"/>
</dbReference>
<feature type="active site" description="Nucleophile" evidence="8">
    <location>
        <position position="149"/>
    </location>
</feature>
<evidence type="ECO:0000256" key="13">
    <source>
        <dbReference type="RuleBase" id="RU361160"/>
    </source>
</evidence>
<feature type="domain" description="Glyceraldehyde 3-phosphate dehydrogenase NAD(P) binding" evidence="14">
    <location>
        <begin position="2"/>
        <end position="149"/>
    </location>
</feature>
<dbReference type="EC" id="1.2.1.12" evidence="13"/>
<feature type="binding site" evidence="9">
    <location>
        <position position="179"/>
    </location>
    <ligand>
        <name>D-glyceraldehyde 3-phosphate</name>
        <dbReference type="ChEBI" id="CHEBI:59776"/>
    </ligand>
</feature>
<feature type="binding site" evidence="10">
    <location>
        <position position="32"/>
    </location>
    <ligand>
        <name>NAD(+)</name>
        <dbReference type="ChEBI" id="CHEBI:57540"/>
    </ligand>
</feature>
<keyword evidence="4 13" id="KW-0560">Oxidoreductase</keyword>
<dbReference type="CDD" id="cd05214">
    <property type="entry name" value="GAPDH_I_N"/>
    <property type="match status" value="1"/>
</dbReference>
<dbReference type="PROSITE" id="PS00071">
    <property type="entry name" value="GAPDH"/>
    <property type="match status" value="1"/>
</dbReference>
<evidence type="ECO:0000256" key="3">
    <source>
        <dbReference type="ARBA" id="ARBA00011881"/>
    </source>
</evidence>
<dbReference type="SUPFAM" id="SSF55347">
    <property type="entry name" value="Glyceraldehyde-3-phosphate dehydrogenase-like, C-terminal domain"/>
    <property type="match status" value="1"/>
</dbReference>
<feature type="binding site" evidence="9">
    <location>
        <begin position="148"/>
        <end position="150"/>
    </location>
    <ligand>
        <name>D-glyceraldehyde 3-phosphate</name>
        <dbReference type="ChEBI" id="CHEBI:59776"/>
    </ligand>
</feature>
<feature type="site" description="Activates thiol group during catalysis" evidence="11">
    <location>
        <position position="176"/>
    </location>
</feature>
<dbReference type="InterPro" id="IPR020830">
    <property type="entry name" value="GlycerAld_3-P_DH_AS"/>
</dbReference>
<evidence type="ECO:0000256" key="2">
    <source>
        <dbReference type="ARBA" id="ARBA00007406"/>
    </source>
</evidence>
<dbReference type="GO" id="GO:0006096">
    <property type="term" value="P:glycolytic process"/>
    <property type="evidence" value="ECO:0007669"/>
    <property type="project" value="UniProtKB-UniPathway"/>
</dbReference>
<dbReference type="SUPFAM" id="SSF51735">
    <property type="entry name" value="NAD(P)-binding Rossmann-fold domains"/>
    <property type="match status" value="1"/>
</dbReference>
<name>A0A4D5R9Q5_SCOVI</name>
<dbReference type="PANTHER" id="PTHR10836:SF76">
    <property type="entry name" value="GLYCERALDEHYDE-3-PHOSPHATE DEHYDROGENASE-RELATED"/>
    <property type="match status" value="1"/>
</dbReference>
<dbReference type="Pfam" id="PF02800">
    <property type="entry name" value="Gp_dh_C"/>
    <property type="match status" value="1"/>
</dbReference>
<comment type="pathway">
    <text evidence="1 13">Carbohydrate degradation; glycolysis; pyruvate from D-glyceraldehyde 3-phosphate: step 1/5.</text>
</comment>
<dbReference type="InterPro" id="IPR006424">
    <property type="entry name" value="Glyceraldehyde-3-P_DH_1"/>
</dbReference>
<dbReference type="InterPro" id="IPR020828">
    <property type="entry name" value="GlycerAld_3-P_DH_NAD(P)-bd"/>
</dbReference>
<dbReference type="GO" id="GO:0006006">
    <property type="term" value="P:glucose metabolic process"/>
    <property type="evidence" value="ECO:0007669"/>
    <property type="project" value="InterPro"/>
</dbReference>
<dbReference type="InterPro" id="IPR020831">
    <property type="entry name" value="GlycerAld/Erythrose_P_DH"/>
</dbReference>
<dbReference type="AlphaFoldDB" id="A0A4D5R9Q5"/>
<organism evidence="15">
    <name type="scientific">Scolopendra viridis</name>
    <name type="common">Giant centipede</name>
    <dbReference type="NCBI Taxonomy" id="118503"/>
    <lineage>
        <taxon>Eukaryota</taxon>
        <taxon>Metazoa</taxon>
        <taxon>Ecdysozoa</taxon>
        <taxon>Arthropoda</taxon>
        <taxon>Myriapoda</taxon>
        <taxon>Chilopoda</taxon>
        <taxon>Pleurostigmophora</taxon>
        <taxon>Scolopendromorpha</taxon>
        <taxon>Scolopendridae</taxon>
        <taxon>Scolopendra</taxon>
    </lineage>
</organism>
<feature type="binding site" evidence="10">
    <location>
        <begin position="11"/>
        <end position="12"/>
    </location>
    <ligand>
        <name>NAD(+)</name>
        <dbReference type="ChEBI" id="CHEBI:57540"/>
    </ligand>
</feature>
<dbReference type="GO" id="GO:0050661">
    <property type="term" value="F:NADP binding"/>
    <property type="evidence" value="ECO:0007669"/>
    <property type="project" value="InterPro"/>
</dbReference>
<evidence type="ECO:0000259" key="14">
    <source>
        <dbReference type="SMART" id="SM00846"/>
    </source>
</evidence>
<feature type="binding site" evidence="9">
    <location>
        <begin position="208"/>
        <end position="209"/>
    </location>
    <ligand>
        <name>D-glyceraldehyde 3-phosphate</name>
        <dbReference type="ChEBI" id="CHEBI:59776"/>
    </ligand>
</feature>
<dbReference type="Pfam" id="PF00044">
    <property type="entry name" value="Gp_dh_N"/>
    <property type="match status" value="1"/>
</dbReference>
<dbReference type="EMBL" id="GGNE01000316">
    <property type="protein sequence ID" value="MIC88857.1"/>
    <property type="molecule type" value="Transcribed_RNA"/>
</dbReference>
<evidence type="ECO:0000256" key="11">
    <source>
        <dbReference type="PIRSR" id="PIRSR000149-4"/>
    </source>
</evidence>
<dbReference type="PRINTS" id="PR00078">
    <property type="entry name" value="G3PDHDRGNASE"/>
</dbReference>
<evidence type="ECO:0000256" key="8">
    <source>
        <dbReference type="PIRSR" id="PIRSR000149-1"/>
    </source>
</evidence>
<dbReference type="PANTHER" id="PTHR10836">
    <property type="entry name" value="GLYCERALDEHYDE 3-PHOSPHATE DEHYDROGENASE"/>
    <property type="match status" value="1"/>
</dbReference>
<keyword evidence="10" id="KW-0547">Nucleotide-binding</keyword>
<evidence type="ECO:0000256" key="4">
    <source>
        <dbReference type="ARBA" id="ARBA00023002"/>
    </source>
</evidence>
<evidence type="ECO:0000256" key="1">
    <source>
        <dbReference type="ARBA" id="ARBA00004869"/>
    </source>
</evidence>
<dbReference type="SMART" id="SM00846">
    <property type="entry name" value="Gp_dh_N"/>
    <property type="match status" value="1"/>
</dbReference>
<dbReference type="NCBIfam" id="TIGR01534">
    <property type="entry name" value="GAPDH-I"/>
    <property type="match status" value="1"/>
</dbReference>
<dbReference type="GO" id="GO:0051287">
    <property type="term" value="F:NAD binding"/>
    <property type="evidence" value="ECO:0007669"/>
    <property type="project" value="UniProtKB-UniRule"/>
</dbReference>
<dbReference type="GO" id="GO:0019682">
    <property type="term" value="P:glyceraldehyde-3-phosphate metabolic process"/>
    <property type="evidence" value="ECO:0007669"/>
    <property type="project" value="UniProtKB-ARBA"/>
</dbReference>
<dbReference type="FunFam" id="3.30.360.10:FF:000001">
    <property type="entry name" value="Glyceraldehyde-3-phosphate dehydrogenase"/>
    <property type="match status" value="1"/>
</dbReference>
<comment type="catalytic activity">
    <reaction evidence="7 13">
        <text>D-glyceraldehyde 3-phosphate + phosphate + NAD(+) = (2R)-3-phospho-glyceroyl phosphate + NADH + H(+)</text>
        <dbReference type="Rhea" id="RHEA:10300"/>
        <dbReference type="ChEBI" id="CHEBI:15378"/>
        <dbReference type="ChEBI" id="CHEBI:43474"/>
        <dbReference type="ChEBI" id="CHEBI:57540"/>
        <dbReference type="ChEBI" id="CHEBI:57604"/>
        <dbReference type="ChEBI" id="CHEBI:57945"/>
        <dbReference type="ChEBI" id="CHEBI:59776"/>
        <dbReference type="EC" id="1.2.1.12"/>
    </reaction>
</comment>
<evidence type="ECO:0000256" key="7">
    <source>
        <dbReference type="ARBA" id="ARBA00047698"/>
    </source>
</evidence>
<comment type="subunit">
    <text evidence="3 13">Homotetramer.</text>
</comment>
<protein>
    <recommendedName>
        <fullName evidence="13">Glyceraldehyde-3-phosphate dehydrogenase</fullName>
        <ecNumber evidence="13">1.2.1.12</ecNumber>
    </recommendedName>
</protein>
<feature type="binding site" evidence="10">
    <location>
        <position position="314"/>
    </location>
    <ligand>
        <name>NAD(+)</name>
        <dbReference type="ChEBI" id="CHEBI:57540"/>
    </ligand>
</feature>
<sequence length="333" mass="36121">MSKIGINGFGRIGRLVLRAALDKGAEVVAVNDPFIDVNYMVYMFKYDSTHGRYKGDVHEEGGMLVVNGHKIHIFQEMKPTSIPWSKAGAEYVVESTGVFTTIEKASAHFEGGAKKVIVSAPSADAPMYVMGVNHEAYDPSQKVVSNASCTTNCLAPLAKVIHDNFEIIEGLMTTVHATTATQKTVDGPSAKLWRDGRGAAQNIIPASTGAAKAVGKVIPDLNGKLTGMAFRVPTADVSVVDLTCRIKKEATYDEIKAAVKSAAESDHWKGILGYTEDEVVSQDFIGDTHSSTFDAKAGISLNKNFVKLIAWYDNEFGYSCRVIDLIKYMQSRD</sequence>
<dbReference type="FunFam" id="3.40.50.720:FF:000266">
    <property type="entry name" value="Glyceraldehyde-3-phosphate dehydrogenase"/>
    <property type="match status" value="1"/>
</dbReference>
<evidence type="ECO:0000256" key="9">
    <source>
        <dbReference type="PIRSR" id="PIRSR000149-2"/>
    </source>
</evidence>
<evidence type="ECO:0000256" key="12">
    <source>
        <dbReference type="RuleBase" id="RU000397"/>
    </source>
</evidence>
<evidence type="ECO:0000313" key="15">
    <source>
        <dbReference type="EMBL" id="MIC88857.1"/>
    </source>
</evidence>
<keyword evidence="5 10" id="KW-0520">NAD</keyword>
<feature type="binding site" evidence="10">
    <location>
        <position position="119"/>
    </location>
    <ligand>
        <name>NAD(+)</name>
        <dbReference type="ChEBI" id="CHEBI:57540"/>
    </ligand>
</feature>
<comment type="similarity">
    <text evidence="2 12">Belongs to the glyceraldehyde-3-phosphate dehydrogenase family.</text>
</comment>
<dbReference type="PIRSF" id="PIRSF000149">
    <property type="entry name" value="GAP_DH"/>
    <property type="match status" value="1"/>
</dbReference>
<dbReference type="Gene3D" id="3.40.50.720">
    <property type="entry name" value="NAD(P)-binding Rossmann-like Domain"/>
    <property type="match status" value="1"/>
</dbReference>